<dbReference type="InterPro" id="IPR036663">
    <property type="entry name" value="Fumarylacetoacetase_C_sf"/>
</dbReference>
<evidence type="ECO:0000259" key="2">
    <source>
        <dbReference type="Pfam" id="PF01557"/>
    </source>
</evidence>
<dbReference type="OrthoDB" id="9805307at2"/>
<dbReference type="RefSeq" id="WP_034410310.1">
    <property type="nucleotide sequence ID" value="NZ_AXWS01000007.1"/>
</dbReference>
<dbReference type="InterPro" id="IPR011234">
    <property type="entry name" value="Fumarylacetoacetase-like_C"/>
</dbReference>
<dbReference type="GO" id="GO:0046872">
    <property type="term" value="F:metal ion binding"/>
    <property type="evidence" value="ECO:0007669"/>
    <property type="project" value="UniProtKB-KW"/>
</dbReference>
<dbReference type="Gene3D" id="3.90.850.10">
    <property type="entry name" value="Fumarylacetoacetase-like, C-terminal domain"/>
    <property type="match status" value="1"/>
</dbReference>
<keyword evidence="3" id="KW-1185">Reference proteome</keyword>
<keyword evidence="4" id="KW-0378">Hydrolase</keyword>
<proteinExistence type="predicted"/>
<dbReference type="AlphaFoldDB" id="A0A8B6X6Z4"/>
<dbReference type="Proteomes" id="UP000675920">
    <property type="component" value="Unplaced"/>
</dbReference>
<dbReference type="PANTHER" id="PTHR11820">
    <property type="entry name" value="ACYLPYRUVASE"/>
    <property type="match status" value="1"/>
</dbReference>
<dbReference type="PANTHER" id="PTHR11820:SF90">
    <property type="entry name" value="FLUTATHIONE S-TRANSFERASE"/>
    <property type="match status" value="1"/>
</dbReference>
<evidence type="ECO:0000313" key="3">
    <source>
        <dbReference type="Proteomes" id="UP000675920"/>
    </source>
</evidence>
<reference evidence="4" key="2">
    <citation type="submission" date="2025-08" db="UniProtKB">
        <authorList>
            <consortium name="RefSeq"/>
        </authorList>
    </citation>
    <scope>IDENTIFICATION</scope>
</reference>
<keyword evidence="1" id="KW-0479">Metal-binding</keyword>
<dbReference type="SUPFAM" id="SSF56529">
    <property type="entry name" value="FAH"/>
    <property type="match status" value="1"/>
</dbReference>
<organism evidence="3 4">
    <name type="scientific">Derxia gummosa DSM 723</name>
    <dbReference type="NCBI Taxonomy" id="1121388"/>
    <lineage>
        <taxon>Bacteria</taxon>
        <taxon>Pseudomonadati</taxon>
        <taxon>Pseudomonadota</taxon>
        <taxon>Betaproteobacteria</taxon>
        <taxon>Burkholderiales</taxon>
        <taxon>Alcaligenaceae</taxon>
        <taxon>Derxia</taxon>
    </lineage>
</organism>
<feature type="domain" description="Fumarylacetoacetase-like C-terminal" evidence="2">
    <location>
        <begin position="27"/>
        <end position="220"/>
    </location>
</feature>
<evidence type="ECO:0000256" key="1">
    <source>
        <dbReference type="ARBA" id="ARBA00022723"/>
    </source>
</evidence>
<reference evidence="4" key="1">
    <citation type="journal article" date="2018" name="Biochem. Soc. Trans.">
        <title>The fumarylacetoacetate hydrolase (FAH) superfamily of enzymes: multifunctional enzymes from microbes to mitochondria.</title>
        <authorList>
            <person name="Weiss A.K.H."/>
            <person name="Loeffler J.R."/>
            <person name="Liedl K.R."/>
            <person name="Gstach H."/>
            <person name="Jansen-Durr P."/>
        </authorList>
    </citation>
    <scope>NUCLEOTIDE SEQUENCE</scope>
</reference>
<dbReference type="GO" id="GO:0018773">
    <property type="term" value="F:acetylpyruvate hydrolase activity"/>
    <property type="evidence" value="ECO:0007669"/>
    <property type="project" value="TreeGrafter"/>
</dbReference>
<accession>A0A8B6X6Z4</accession>
<sequence length="229" mass="24089">MNTVIPAPVAAVIPVAGSDAVFPVRRIYCIGRNYADHAREMGADPGREPPFYFMKPADAVRPSGARLPFPGQTARLDHEIELVAAIGTGGSDIAVEDALAHVWGYAVGIDMTRRDLQSAAKAKGHPWEPAKGFDASAPVSALHATADIGHPARARIWLTVNGEPRQTDDIADMTWSLAEVIAHLSKLNRLEPGDLIFTGTPAGVGPVKPGDLIEGGVDGVDTVSVTYGG</sequence>
<evidence type="ECO:0000313" key="4">
    <source>
        <dbReference type="RefSeq" id="WP_034410310.1"/>
    </source>
</evidence>
<name>A0A8B6X6Z4_9BURK</name>
<dbReference type="Pfam" id="PF01557">
    <property type="entry name" value="FAA_hydrolase"/>
    <property type="match status" value="1"/>
</dbReference>
<protein>
    <submittedName>
        <fullName evidence="4">Fumarylacetoacetate hydrolase family protein</fullName>
    </submittedName>
</protein>